<evidence type="ECO:0000256" key="1">
    <source>
        <dbReference type="SAM" id="MobiDB-lite"/>
    </source>
</evidence>
<feature type="region of interest" description="Disordered" evidence="1">
    <location>
        <begin position="60"/>
        <end position="203"/>
    </location>
</feature>
<dbReference type="AlphaFoldDB" id="A0A2T0XDE8"/>
<dbReference type="EMBL" id="QPIZ01000008">
    <property type="protein sequence ID" value="RCW36653.1"/>
    <property type="molecule type" value="Genomic_DNA"/>
</dbReference>
<dbReference type="OrthoDB" id="1100725at2"/>
<dbReference type="STRING" id="1168289.GCA_000259075_02914"/>
<dbReference type="RefSeq" id="WP_106153808.1">
    <property type="nucleotide sequence ID" value="NZ_PVTS01000013.1"/>
</dbReference>
<sequence>MEKDALLEIIIHDLKEVEIMAENAKGDKQLSKAYFKLSRNRINSILDEIEMLEEISLPVSETQATESKKTPAIQDHKENSPVIDQEKEEKNNLEATKPKETELKDFPEHETPEDKSVPSQDETTQEKETEQEPTVTNVPDEKAVSKEDIPVPSPEPEKKPDQEKKKENQVLGEKLVSEKSSFNEQIGKHQKSTSSQRSFSAPPISDLKKAMGINDRFFFQRELFGGSADVMNQTLEQLNDMHGINEAQNFLLANFNWDPENEAVLSFMELVERRYL</sequence>
<comment type="caution">
    <text evidence="2">The sequence shown here is derived from an EMBL/GenBank/DDBJ whole genome shotgun (WGS) entry which is preliminary data.</text>
</comment>
<proteinExistence type="predicted"/>
<accession>A0A2T0XDE8</accession>
<feature type="compositionally biased region" description="Basic and acidic residues" evidence="1">
    <location>
        <begin position="66"/>
        <end position="116"/>
    </location>
</feature>
<keyword evidence="3" id="KW-1185">Reference proteome</keyword>
<reference evidence="2 3" key="1">
    <citation type="submission" date="2018-07" db="EMBL/GenBank/DDBJ databases">
        <title>Freshwater and sediment microbial communities from various areas in North America, analyzing microbe dynamics in response to fracking.</title>
        <authorList>
            <person name="Lamendella R."/>
        </authorList>
    </citation>
    <scope>NUCLEOTIDE SEQUENCE [LARGE SCALE GENOMIC DNA]</scope>
    <source>
        <strain evidence="2 3">160A</strain>
    </source>
</reference>
<gene>
    <name evidence="2" type="ORF">DFO77_10895</name>
</gene>
<dbReference type="Proteomes" id="UP000252733">
    <property type="component" value="Unassembled WGS sequence"/>
</dbReference>
<feature type="compositionally biased region" description="Basic and acidic residues" evidence="1">
    <location>
        <begin position="139"/>
        <end position="168"/>
    </location>
</feature>
<name>A0A2T0XDE8_9BACT</name>
<evidence type="ECO:0000313" key="3">
    <source>
        <dbReference type="Proteomes" id="UP000252733"/>
    </source>
</evidence>
<protein>
    <submittedName>
        <fullName evidence="2">Uncharacterized protein</fullName>
    </submittedName>
</protein>
<organism evidence="2 3">
    <name type="scientific">Marinilabilia salmonicolor</name>
    <dbReference type="NCBI Taxonomy" id="989"/>
    <lineage>
        <taxon>Bacteria</taxon>
        <taxon>Pseudomonadati</taxon>
        <taxon>Bacteroidota</taxon>
        <taxon>Bacteroidia</taxon>
        <taxon>Marinilabiliales</taxon>
        <taxon>Marinilabiliaceae</taxon>
        <taxon>Marinilabilia</taxon>
    </lineage>
</organism>
<evidence type="ECO:0000313" key="2">
    <source>
        <dbReference type="EMBL" id="RCW36653.1"/>
    </source>
</evidence>